<organism evidence="9 10">
    <name type="scientific">Candidatus Hydrogenosomobacter endosymbioticus</name>
    <dbReference type="NCBI Taxonomy" id="2558174"/>
    <lineage>
        <taxon>Bacteria</taxon>
        <taxon>Pseudomonadati</taxon>
        <taxon>Pseudomonadota</taxon>
        <taxon>Alphaproteobacteria</taxon>
        <taxon>Holosporales</taxon>
        <taxon>Holosporaceae</taxon>
        <taxon>Candidatus Hydrogenosomobacter</taxon>
    </lineage>
</organism>
<dbReference type="InterPro" id="IPR005490">
    <property type="entry name" value="LD_TPept_cat_dom"/>
</dbReference>
<evidence type="ECO:0000313" key="10">
    <source>
        <dbReference type="Proteomes" id="UP001320209"/>
    </source>
</evidence>
<dbReference type="Proteomes" id="UP001320209">
    <property type="component" value="Chromosome"/>
</dbReference>
<sequence length="196" mass="22159">MEPWPSRCVFINIPSFTLKAFDEHKEKIELPVIVGKISKKTPEIIAKINSVTTNPSWVVPPCIRGKLACKAGRDGYRIVGGALVKAPSENNPLGKIKFSFENKHSIAMHDSPQKNLFNKTYRAFSLGCIRVKEPERVANFVLEGTINKESFSSYIKHRQTKTIKPRAPVPIYISYLTVWIDENGKPTFFKDVYGYG</sequence>
<evidence type="ECO:0000256" key="7">
    <source>
        <dbReference type="PROSITE-ProRule" id="PRU01373"/>
    </source>
</evidence>
<gene>
    <name evidence="9" type="ORF">HYD_6740</name>
</gene>
<evidence type="ECO:0000313" key="9">
    <source>
        <dbReference type="EMBL" id="BDB96541.1"/>
    </source>
</evidence>
<dbReference type="PANTHER" id="PTHR41533:SF2">
    <property type="entry name" value="BLR7131 PROTEIN"/>
    <property type="match status" value="1"/>
</dbReference>
<dbReference type="EMBL" id="AP025225">
    <property type="protein sequence ID" value="BDB96541.1"/>
    <property type="molecule type" value="Genomic_DNA"/>
</dbReference>
<keyword evidence="6 7" id="KW-0961">Cell wall biogenesis/degradation</keyword>
<dbReference type="PANTHER" id="PTHR41533">
    <property type="entry name" value="L,D-TRANSPEPTIDASE HI_1667-RELATED"/>
    <property type="match status" value="1"/>
</dbReference>
<feature type="active site" description="Nucleophile" evidence="7">
    <location>
        <position position="128"/>
    </location>
</feature>
<dbReference type="CDD" id="cd16913">
    <property type="entry name" value="YkuD_like"/>
    <property type="match status" value="1"/>
</dbReference>
<dbReference type="Gene3D" id="2.40.440.10">
    <property type="entry name" value="L,D-transpeptidase catalytic domain-like"/>
    <property type="match status" value="1"/>
</dbReference>
<name>A0ABN6L7R8_9PROT</name>
<dbReference type="PROSITE" id="PS52029">
    <property type="entry name" value="LD_TPASE"/>
    <property type="match status" value="1"/>
</dbReference>
<evidence type="ECO:0000256" key="5">
    <source>
        <dbReference type="ARBA" id="ARBA00022984"/>
    </source>
</evidence>
<evidence type="ECO:0000256" key="2">
    <source>
        <dbReference type="ARBA" id="ARBA00005992"/>
    </source>
</evidence>
<dbReference type="InterPro" id="IPR052905">
    <property type="entry name" value="LD-transpeptidase_YkuD-like"/>
</dbReference>
<protein>
    <recommendedName>
        <fullName evidence="8">L,D-TPase catalytic domain-containing protein</fullName>
    </recommendedName>
</protein>
<comment type="pathway">
    <text evidence="1 7">Cell wall biogenesis; peptidoglycan biosynthesis.</text>
</comment>
<keyword evidence="4 7" id="KW-0133">Cell shape</keyword>
<evidence type="ECO:0000259" key="8">
    <source>
        <dbReference type="PROSITE" id="PS52029"/>
    </source>
</evidence>
<keyword evidence="5 7" id="KW-0573">Peptidoglycan synthesis</keyword>
<evidence type="ECO:0000256" key="4">
    <source>
        <dbReference type="ARBA" id="ARBA00022960"/>
    </source>
</evidence>
<keyword evidence="3" id="KW-0808">Transferase</keyword>
<evidence type="ECO:0000256" key="6">
    <source>
        <dbReference type="ARBA" id="ARBA00023316"/>
    </source>
</evidence>
<feature type="domain" description="L,D-TPase catalytic" evidence="8">
    <location>
        <begin position="7"/>
        <end position="150"/>
    </location>
</feature>
<comment type="similarity">
    <text evidence="2">Belongs to the YkuD family.</text>
</comment>
<reference evidence="9" key="1">
    <citation type="submission" date="2021-10" db="EMBL/GenBank/DDBJ databases">
        <title>Genome Sequence of The Candidatus Hydrogeosomobacter endosymbioticus, an Intracellular Bacterial Symbiont of the Anaerobic Ciliate GW7.</title>
        <authorList>
            <person name="Shiohama Y."/>
            <person name="Shinzato N."/>
        </authorList>
    </citation>
    <scope>NUCLEOTIDE SEQUENCE [LARGE SCALE GENOMIC DNA]</scope>
    <source>
        <strain evidence="9">200920</strain>
    </source>
</reference>
<evidence type="ECO:0000256" key="3">
    <source>
        <dbReference type="ARBA" id="ARBA00022679"/>
    </source>
</evidence>
<keyword evidence="10" id="KW-1185">Reference proteome</keyword>
<dbReference type="Pfam" id="PF03734">
    <property type="entry name" value="YkuD"/>
    <property type="match status" value="1"/>
</dbReference>
<evidence type="ECO:0000256" key="1">
    <source>
        <dbReference type="ARBA" id="ARBA00004752"/>
    </source>
</evidence>
<dbReference type="SUPFAM" id="SSF141523">
    <property type="entry name" value="L,D-transpeptidase catalytic domain-like"/>
    <property type="match status" value="1"/>
</dbReference>
<feature type="active site" description="Proton donor/acceptor" evidence="7">
    <location>
        <position position="109"/>
    </location>
</feature>
<accession>A0ABN6L7R8</accession>
<dbReference type="InterPro" id="IPR038063">
    <property type="entry name" value="Transpep_catalytic_dom"/>
</dbReference>
<proteinExistence type="inferred from homology"/>